<proteinExistence type="predicted"/>
<evidence type="ECO:0000256" key="4">
    <source>
        <dbReference type="ARBA" id="ARBA00023014"/>
    </source>
</evidence>
<keyword evidence="4" id="KW-0411">Iron-sulfur</keyword>
<keyword evidence="2" id="KW-0809">Transit peptide</keyword>
<keyword evidence="6" id="KW-1185">Reference proteome</keyword>
<dbReference type="InterPro" id="IPR052571">
    <property type="entry name" value="Mt_RNA_Methyltransferase"/>
</dbReference>
<protein>
    <submittedName>
        <fullName evidence="5">Small ribosomal subunit Rsm22 family protein</fullName>
    </submittedName>
</protein>
<dbReference type="InterPro" id="IPR015324">
    <property type="entry name" value="Ribosomal_Rsm22-like"/>
</dbReference>
<keyword evidence="3" id="KW-0408">Iron</keyword>
<dbReference type="RefSeq" id="WP_277578336.1">
    <property type="nucleotide sequence ID" value="NZ_JANRMI010000003.1"/>
</dbReference>
<gene>
    <name evidence="5" type="ORF">NWE73_10810</name>
</gene>
<dbReference type="Proteomes" id="UP001152321">
    <property type="component" value="Unassembled WGS sequence"/>
</dbReference>
<dbReference type="Pfam" id="PF09243">
    <property type="entry name" value="Rsm22"/>
    <property type="match status" value="1"/>
</dbReference>
<evidence type="ECO:0000256" key="2">
    <source>
        <dbReference type="ARBA" id="ARBA00022946"/>
    </source>
</evidence>
<evidence type="ECO:0000256" key="1">
    <source>
        <dbReference type="ARBA" id="ARBA00022723"/>
    </source>
</evidence>
<keyword evidence="1" id="KW-0479">Metal-binding</keyword>
<dbReference type="EMBL" id="JANRMI010000003">
    <property type="protein sequence ID" value="MDG0816858.1"/>
    <property type="molecule type" value="Genomic_DNA"/>
</dbReference>
<evidence type="ECO:0000256" key="3">
    <source>
        <dbReference type="ARBA" id="ARBA00023004"/>
    </source>
</evidence>
<dbReference type="PANTHER" id="PTHR13184">
    <property type="entry name" value="37S RIBOSOMAL PROTEIN S22"/>
    <property type="match status" value="1"/>
</dbReference>
<comment type="caution">
    <text evidence="5">The sequence shown here is derived from an EMBL/GenBank/DDBJ whole genome shotgun (WGS) entry which is preliminary data.</text>
</comment>
<organism evidence="5 6">
    <name type="scientific">Bdellovibrio svalbardensis</name>
    <dbReference type="NCBI Taxonomy" id="2972972"/>
    <lineage>
        <taxon>Bacteria</taxon>
        <taxon>Pseudomonadati</taxon>
        <taxon>Bdellovibrionota</taxon>
        <taxon>Bdellovibrionia</taxon>
        <taxon>Bdellovibrionales</taxon>
        <taxon>Pseudobdellovibrionaceae</taxon>
        <taxon>Bdellovibrio</taxon>
    </lineage>
</organism>
<sequence>MNRHFSIPKNFEDSISAALASYKLTLQDSKTLAKHVLTLSDYFIQNPEGMTPWHESSAQIAYLCYYLPLNAARLRAITIEGEKRGFFDGLEEVIDFGAGLATASLCLAESQKLQYTLIETASEPQKLIETYFKDFTAREWIRTFSAARLKNPRKTLALFSYSLTELADLPDWAYQCEALMIAEPSTQQDGRKLLQLRQKLLEKGYHVWAPCTHEGACPLLTQSKNDWCHDRIHFDAPPWFQKMEEQLPMKNRTLTMSYLLMRKTKPAAIKAARVVGDTLKEKGKDRQMICQSPEREFLAWMHKAGIQQEIPRGVLIEMPEDLQKVSNELRVKSEIKIL</sequence>
<evidence type="ECO:0000313" key="6">
    <source>
        <dbReference type="Proteomes" id="UP001152321"/>
    </source>
</evidence>
<dbReference type="PANTHER" id="PTHR13184:SF5">
    <property type="entry name" value="METHYLTRANSFERASE-LIKE PROTEIN 17, MITOCHONDRIAL"/>
    <property type="match status" value="1"/>
</dbReference>
<reference evidence="5" key="1">
    <citation type="submission" date="2022-08" db="EMBL/GenBank/DDBJ databases">
        <title>Novel Bdellovibrio Species Isolated from Svalbard: Designation Bdellovibrio svalbardensis.</title>
        <authorList>
            <person name="Mitchell R.J."/>
            <person name="Choi S.Y."/>
        </authorList>
    </citation>
    <scope>NUCLEOTIDE SEQUENCE</scope>
    <source>
        <strain evidence="5">PAP01</strain>
    </source>
</reference>
<name>A0ABT6DP02_9BACT</name>
<accession>A0ABT6DP02</accession>
<evidence type="ECO:0000313" key="5">
    <source>
        <dbReference type="EMBL" id="MDG0816858.1"/>
    </source>
</evidence>